<feature type="transmembrane region" description="Helical" evidence="7">
    <location>
        <begin position="115"/>
        <end position="133"/>
    </location>
</feature>
<evidence type="ECO:0000256" key="2">
    <source>
        <dbReference type="ARBA" id="ARBA00008335"/>
    </source>
</evidence>
<evidence type="ECO:0000256" key="4">
    <source>
        <dbReference type="ARBA" id="ARBA00022692"/>
    </source>
</evidence>
<dbReference type="InterPro" id="IPR005828">
    <property type="entry name" value="MFS_sugar_transport-like"/>
</dbReference>
<proteinExistence type="inferred from homology"/>
<dbReference type="Pfam" id="PF00083">
    <property type="entry name" value="Sugar_tr"/>
    <property type="match status" value="1"/>
</dbReference>
<dbReference type="EMBL" id="JALNTZ010000001">
    <property type="protein sequence ID" value="KAJ3666317.1"/>
    <property type="molecule type" value="Genomic_DNA"/>
</dbReference>
<feature type="transmembrane region" description="Helical" evidence="7">
    <location>
        <begin position="173"/>
        <end position="195"/>
    </location>
</feature>
<feature type="transmembrane region" description="Helical" evidence="7">
    <location>
        <begin position="139"/>
        <end position="161"/>
    </location>
</feature>
<keyword evidence="4 7" id="KW-0812">Transmembrane</keyword>
<keyword evidence="6 7" id="KW-0472">Membrane</keyword>
<evidence type="ECO:0000256" key="3">
    <source>
        <dbReference type="ARBA" id="ARBA00022448"/>
    </source>
</evidence>
<gene>
    <name evidence="9" type="ORF">Zmor_001767</name>
</gene>
<protein>
    <recommendedName>
        <fullName evidence="8">Major facilitator superfamily (MFS) profile domain-containing protein</fullName>
    </recommendedName>
</protein>
<keyword evidence="3" id="KW-0813">Transport</keyword>
<feature type="transmembrane region" description="Helical" evidence="7">
    <location>
        <begin position="306"/>
        <end position="330"/>
    </location>
</feature>
<evidence type="ECO:0000256" key="5">
    <source>
        <dbReference type="ARBA" id="ARBA00022989"/>
    </source>
</evidence>
<comment type="caution">
    <text evidence="9">The sequence shown here is derived from an EMBL/GenBank/DDBJ whole genome shotgun (WGS) entry which is preliminary data.</text>
</comment>
<dbReference type="PANTHER" id="PTHR23511:SF36">
    <property type="entry name" value="EG:BACR7A4.13 PROTEIN-RELATED"/>
    <property type="match status" value="1"/>
</dbReference>
<accession>A0AA38IZ89</accession>
<name>A0AA38IZ89_9CUCU</name>
<dbReference type="AlphaFoldDB" id="A0AA38IZ89"/>
<reference evidence="9" key="1">
    <citation type="journal article" date="2023" name="G3 (Bethesda)">
        <title>Whole genome assemblies of Zophobas morio and Tenebrio molitor.</title>
        <authorList>
            <person name="Kaur S."/>
            <person name="Stinson S.A."/>
            <person name="diCenzo G.C."/>
        </authorList>
    </citation>
    <scope>NUCLEOTIDE SEQUENCE</scope>
    <source>
        <strain evidence="9">QUZm001</strain>
    </source>
</reference>
<keyword evidence="10" id="KW-1185">Reference proteome</keyword>
<evidence type="ECO:0000256" key="6">
    <source>
        <dbReference type="ARBA" id="ARBA00023136"/>
    </source>
</evidence>
<dbReference type="PANTHER" id="PTHR23511">
    <property type="entry name" value="SYNAPTIC VESICLE GLYCOPROTEIN 2"/>
    <property type="match status" value="1"/>
</dbReference>
<evidence type="ECO:0000313" key="9">
    <source>
        <dbReference type="EMBL" id="KAJ3666317.1"/>
    </source>
</evidence>
<evidence type="ECO:0000256" key="7">
    <source>
        <dbReference type="SAM" id="Phobius"/>
    </source>
</evidence>
<dbReference type="InterPro" id="IPR036259">
    <property type="entry name" value="MFS_trans_sf"/>
</dbReference>
<evidence type="ECO:0000259" key="8">
    <source>
        <dbReference type="PROSITE" id="PS50850"/>
    </source>
</evidence>
<dbReference type="InterPro" id="IPR020846">
    <property type="entry name" value="MFS_dom"/>
</dbReference>
<dbReference type="PROSITE" id="PS50850">
    <property type="entry name" value="MFS"/>
    <property type="match status" value="1"/>
</dbReference>
<evidence type="ECO:0000256" key="1">
    <source>
        <dbReference type="ARBA" id="ARBA00004141"/>
    </source>
</evidence>
<dbReference type="GO" id="GO:0016020">
    <property type="term" value="C:membrane"/>
    <property type="evidence" value="ECO:0007669"/>
    <property type="project" value="UniProtKB-SubCell"/>
</dbReference>
<comment type="similarity">
    <text evidence="2">Belongs to the major facilitator superfamily.</text>
</comment>
<dbReference type="SUPFAM" id="SSF103473">
    <property type="entry name" value="MFS general substrate transporter"/>
    <property type="match status" value="1"/>
</dbReference>
<feature type="transmembrane region" description="Helical" evidence="7">
    <location>
        <begin position="47"/>
        <end position="71"/>
    </location>
</feature>
<dbReference type="Gene3D" id="1.20.1250.20">
    <property type="entry name" value="MFS general substrate transporter like domains"/>
    <property type="match status" value="1"/>
</dbReference>
<comment type="subcellular location">
    <subcellularLocation>
        <location evidence="1">Membrane</location>
        <topology evidence="1">Multi-pass membrane protein</topology>
    </subcellularLocation>
</comment>
<sequence>MVNKEVEDNIVCPSVINENQKCTTPDPGNVADFETAIAQTKFGTFNLILLLVAIPSVFASQFETASLSYAFPAAQCDLNLSLEDRGLVNAIIYTGMISSCFIWGSLVDVFGRRRILIITHLIDSVFVIMAAFAPNLSVLLVAKFFGGFVINGPSMALTPYLSEFHGTQYRSRVPLTLGLLYSVGNIFLPLLAWALLPLNININVFEGFELHAWNIFLLICTLPALTSGLFFLIIPESPKYLMSKGNNENALEIFQQIFKLNTRQDPEQYPVKKLKDDKQIYQQKYTLKEAWIQISPLFSLRYANKLLLVCLLEFFLMMGYCYMTLLTHVLHF</sequence>
<dbReference type="Proteomes" id="UP001168821">
    <property type="component" value="Unassembled WGS sequence"/>
</dbReference>
<feature type="transmembrane region" description="Helical" evidence="7">
    <location>
        <begin position="91"/>
        <end position="110"/>
    </location>
</feature>
<feature type="domain" description="Major facilitator superfamily (MFS) profile" evidence="8">
    <location>
        <begin position="49"/>
        <end position="332"/>
    </location>
</feature>
<dbReference type="GO" id="GO:0022857">
    <property type="term" value="F:transmembrane transporter activity"/>
    <property type="evidence" value="ECO:0007669"/>
    <property type="project" value="InterPro"/>
</dbReference>
<feature type="transmembrane region" description="Helical" evidence="7">
    <location>
        <begin position="215"/>
        <end position="234"/>
    </location>
</feature>
<keyword evidence="5 7" id="KW-1133">Transmembrane helix</keyword>
<organism evidence="9 10">
    <name type="scientific">Zophobas morio</name>
    <dbReference type="NCBI Taxonomy" id="2755281"/>
    <lineage>
        <taxon>Eukaryota</taxon>
        <taxon>Metazoa</taxon>
        <taxon>Ecdysozoa</taxon>
        <taxon>Arthropoda</taxon>
        <taxon>Hexapoda</taxon>
        <taxon>Insecta</taxon>
        <taxon>Pterygota</taxon>
        <taxon>Neoptera</taxon>
        <taxon>Endopterygota</taxon>
        <taxon>Coleoptera</taxon>
        <taxon>Polyphaga</taxon>
        <taxon>Cucujiformia</taxon>
        <taxon>Tenebrionidae</taxon>
        <taxon>Zophobas</taxon>
    </lineage>
</organism>
<evidence type="ECO:0000313" key="10">
    <source>
        <dbReference type="Proteomes" id="UP001168821"/>
    </source>
</evidence>